<dbReference type="Ensembl" id="ENSACLT00000095560.1">
    <property type="protein sequence ID" value="ENSACLP00000066492.1"/>
    <property type="gene ID" value="ENSACLG00000032701.1"/>
</dbReference>
<dbReference type="PANTHER" id="PTHR31635:SF196">
    <property type="entry name" value="REVERSE TRANSCRIPTASE DOMAIN-CONTAINING PROTEIN-RELATED"/>
    <property type="match status" value="1"/>
</dbReference>
<organism evidence="1 2">
    <name type="scientific">Astatotilapia calliptera</name>
    <name type="common">Eastern happy</name>
    <name type="synonym">Chromis callipterus</name>
    <dbReference type="NCBI Taxonomy" id="8154"/>
    <lineage>
        <taxon>Eukaryota</taxon>
        <taxon>Metazoa</taxon>
        <taxon>Chordata</taxon>
        <taxon>Craniata</taxon>
        <taxon>Vertebrata</taxon>
        <taxon>Euteleostomi</taxon>
        <taxon>Actinopterygii</taxon>
        <taxon>Neopterygii</taxon>
        <taxon>Teleostei</taxon>
        <taxon>Neoteleostei</taxon>
        <taxon>Acanthomorphata</taxon>
        <taxon>Ovalentaria</taxon>
        <taxon>Cichlomorphae</taxon>
        <taxon>Cichliformes</taxon>
        <taxon>Cichlidae</taxon>
        <taxon>African cichlids</taxon>
        <taxon>Pseudocrenilabrinae</taxon>
        <taxon>Haplochromini</taxon>
        <taxon>Astatotilapia</taxon>
    </lineage>
</organism>
<evidence type="ECO:0000313" key="1">
    <source>
        <dbReference type="Ensembl" id="ENSACLP00000066492.1"/>
    </source>
</evidence>
<accession>A0AAX7UCI6</accession>
<dbReference type="PANTHER" id="PTHR31635">
    <property type="entry name" value="REVERSE TRANSCRIPTASE DOMAIN-CONTAINING PROTEIN-RELATED"/>
    <property type="match status" value="1"/>
</dbReference>
<proteinExistence type="predicted"/>
<protein>
    <recommendedName>
        <fullName evidence="3">Reverse transcriptase domain-containing protein</fullName>
    </recommendedName>
</protein>
<reference evidence="1" key="3">
    <citation type="submission" date="2025-09" db="UniProtKB">
        <authorList>
            <consortium name="Ensembl"/>
        </authorList>
    </citation>
    <scope>IDENTIFICATION</scope>
</reference>
<evidence type="ECO:0008006" key="3">
    <source>
        <dbReference type="Google" id="ProtNLM"/>
    </source>
</evidence>
<reference evidence="1" key="2">
    <citation type="submission" date="2025-08" db="UniProtKB">
        <authorList>
            <consortium name="Ensembl"/>
        </authorList>
    </citation>
    <scope>IDENTIFICATION</scope>
</reference>
<evidence type="ECO:0000313" key="2">
    <source>
        <dbReference type="Proteomes" id="UP000265100"/>
    </source>
</evidence>
<dbReference type="AlphaFoldDB" id="A0AAX7UCI6"/>
<name>A0AAX7UCI6_ASTCA</name>
<dbReference type="GeneTree" id="ENSGT00940000165023"/>
<sequence>MPISKLCPPVVRSSWHFKWMPEGLTYLGIKLTPGLDNIMQANISPVIQNIRPLLQNWVKINLSLLGRINLVKMIIAPKLQYFLHMLPIAVPHNLLKLYNTSVEGFVWAGKKPRLKMATLQMSSRVGGVDLPNLRLYQLAIHLTVIADWLRCDSTPIWLDIESSQSKCPLFNLLKRSVKSKNSPTILLSYALSRFLTLAQPLASWLLNRPGKETYRLLNKCSRLAGDLGLCF</sequence>
<keyword evidence="2" id="KW-1185">Reference proteome</keyword>
<dbReference type="Proteomes" id="UP000265100">
    <property type="component" value="Chromosome 3"/>
</dbReference>
<reference evidence="1" key="1">
    <citation type="submission" date="2018-05" db="EMBL/GenBank/DDBJ databases">
        <authorList>
            <person name="Datahose"/>
        </authorList>
    </citation>
    <scope>NUCLEOTIDE SEQUENCE</scope>
</reference>